<keyword evidence="3" id="KW-1185">Reference proteome</keyword>
<evidence type="ECO:0000256" key="1">
    <source>
        <dbReference type="SAM" id="Phobius"/>
    </source>
</evidence>
<reference evidence="3" key="1">
    <citation type="submission" date="2017-04" db="EMBL/GenBank/DDBJ databases">
        <authorList>
            <person name="Varghese N."/>
            <person name="Submissions S."/>
        </authorList>
    </citation>
    <scope>NUCLEOTIDE SEQUENCE [LARGE SCALE GENOMIC DNA]</scope>
    <source>
        <strain evidence="3">DSM 16537</strain>
    </source>
</reference>
<gene>
    <name evidence="2" type="ORF">SAMN00777080_3536</name>
</gene>
<dbReference type="AlphaFoldDB" id="A0A1W2H7S9"/>
<accession>A0A1W2H7S9</accession>
<dbReference type="STRING" id="758820.SAMN00777080_3536"/>
<organism evidence="2 3">
    <name type="scientific">Aquiflexum balticum DSM 16537</name>
    <dbReference type="NCBI Taxonomy" id="758820"/>
    <lineage>
        <taxon>Bacteria</taxon>
        <taxon>Pseudomonadati</taxon>
        <taxon>Bacteroidota</taxon>
        <taxon>Cytophagia</taxon>
        <taxon>Cytophagales</taxon>
        <taxon>Cyclobacteriaceae</taxon>
        <taxon>Aquiflexum</taxon>
    </lineage>
</organism>
<protein>
    <submittedName>
        <fullName evidence="2">Uncharacterized protein</fullName>
    </submittedName>
</protein>
<evidence type="ECO:0000313" key="3">
    <source>
        <dbReference type="Proteomes" id="UP000192333"/>
    </source>
</evidence>
<dbReference type="Proteomes" id="UP000192333">
    <property type="component" value="Chromosome I"/>
</dbReference>
<proteinExistence type="predicted"/>
<dbReference type="RefSeq" id="WP_084121675.1">
    <property type="nucleotide sequence ID" value="NZ_LT838813.1"/>
</dbReference>
<name>A0A1W2H7S9_9BACT</name>
<dbReference type="EMBL" id="LT838813">
    <property type="protein sequence ID" value="SMD44899.1"/>
    <property type="molecule type" value="Genomic_DNA"/>
</dbReference>
<feature type="transmembrane region" description="Helical" evidence="1">
    <location>
        <begin position="12"/>
        <end position="30"/>
    </location>
</feature>
<keyword evidence="1" id="KW-0812">Transmembrane</keyword>
<sequence length="141" mass="16030">MLEAISWKEYLMGTGIVALGYYAVVISIYYKNDVRTLLSGRFPDQAEKKGKVDWSEEGSKDPMEELETVVSDIRSILEGAGKNAEKAEILERTGRILQNYSGFREPAYRVAIRNFLIQHSEEICGLDFSDGELEAYWEHKG</sequence>
<keyword evidence="1" id="KW-1133">Transmembrane helix</keyword>
<keyword evidence="1" id="KW-0472">Membrane</keyword>
<dbReference type="OrthoDB" id="772690at2"/>
<evidence type="ECO:0000313" key="2">
    <source>
        <dbReference type="EMBL" id="SMD44899.1"/>
    </source>
</evidence>